<accession>A0A9P6HGU1</accession>
<dbReference type="EMBL" id="WIUZ02000006">
    <property type="protein sequence ID" value="KAF9785719.1"/>
    <property type="molecule type" value="Genomic_DNA"/>
</dbReference>
<comment type="caution">
    <text evidence="3">The sequence shown here is derived from an EMBL/GenBank/DDBJ whole genome shotgun (WGS) entry which is preliminary data.</text>
</comment>
<feature type="non-terminal residue" evidence="3">
    <location>
        <position position="197"/>
    </location>
</feature>
<evidence type="ECO:0000313" key="2">
    <source>
        <dbReference type="EMBL" id="KAF9778120.1"/>
    </source>
</evidence>
<name>A0A9P6HGU1_9AGAM</name>
<evidence type="ECO:0008006" key="5">
    <source>
        <dbReference type="Google" id="ProtNLM"/>
    </source>
</evidence>
<dbReference type="InterPro" id="IPR010998">
    <property type="entry name" value="Integrase_recombinase_N"/>
</dbReference>
<dbReference type="OrthoDB" id="2664079at2759"/>
<dbReference type="GO" id="GO:0003677">
    <property type="term" value="F:DNA binding"/>
    <property type="evidence" value="ECO:0007669"/>
    <property type="project" value="UniProtKB-KW"/>
</dbReference>
<protein>
    <recommendedName>
        <fullName evidence="5">Core-binding (CB) domain-containing protein</fullName>
    </recommendedName>
</protein>
<dbReference type="AlphaFoldDB" id="A0A9P6HGU1"/>
<proteinExistence type="predicted"/>
<reference evidence="3" key="2">
    <citation type="submission" date="2020-11" db="EMBL/GenBank/DDBJ databases">
        <authorList>
            <consortium name="DOE Joint Genome Institute"/>
            <person name="Kuo A."/>
            <person name="Miyauchi S."/>
            <person name="Kiss E."/>
            <person name="Drula E."/>
            <person name="Kohler A."/>
            <person name="Sanchez-Garcia M."/>
            <person name="Andreopoulos B."/>
            <person name="Barry K.W."/>
            <person name="Bonito G."/>
            <person name="Buee M."/>
            <person name="Carver A."/>
            <person name="Chen C."/>
            <person name="Cichocki N."/>
            <person name="Clum A."/>
            <person name="Culley D."/>
            <person name="Crous P.W."/>
            <person name="Fauchery L."/>
            <person name="Girlanda M."/>
            <person name="Hayes R."/>
            <person name="Keri Z."/>
            <person name="Labutti K."/>
            <person name="Lipzen A."/>
            <person name="Lombard V."/>
            <person name="Magnuson J."/>
            <person name="Maillard F."/>
            <person name="Morin E."/>
            <person name="Murat C."/>
            <person name="Nolan M."/>
            <person name="Ohm R."/>
            <person name="Pangilinan J."/>
            <person name="Pereira M."/>
            <person name="Perotto S."/>
            <person name="Peter M."/>
            <person name="Riley R."/>
            <person name="Sitrit Y."/>
            <person name="Stielow B."/>
            <person name="Szollosi G."/>
            <person name="Zifcakova L."/>
            <person name="Stursova M."/>
            <person name="Spatafora J.W."/>
            <person name="Tedersoo L."/>
            <person name="Vaario L.-M."/>
            <person name="Yamada A."/>
            <person name="Yan M."/>
            <person name="Wang P."/>
            <person name="Xu J."/>
            <person name="Bruns T."/>
            <person name="Baldrian P."/>
            <person name="Vilgalys R."/>
            <person name="Henrissat B."/>
            <person name="Grigoriev I.V."/>
            <person name="Hibbett D."/>
            <person name="Nagy L.G."/>
            <person name="Martin F.M."/>
        </authorList>
    </citation>
    <scope>NUCLEOTIDE SEQUENCE</scope>
    <source>
        <strain evidence="3">UH-Tt-Lm1</strain>
    </source>
</reference>
<dbReference type="Gene3D" id="1.10.150.130">
    <property type="match status" value="1"/>
</dbReference>
<dbReference type="EMBL" id="WIUZ02000024">
    <property type="protein sequence ID" value="KAF9778120.1"/>
    <property type="molecule type" value="Genomic_DNA"/>
</dbReference>
<dbReference type="SUPFAM" id="SSF47823">
    <property type="entry name" value="lambda integrase-like, N-terminal domain"/>
    <property type="match status" value="1"/>
</dbReference>
<organism evidence="3 4">
    <name type="scientific">Thelephora terrestris</name>
    <dbReference type="NCBI Taxonomy" id="56493"/>
    <lineage>
        <taxon>Eukaryota</taxon>
        <taxon>Fungi</taxon>
        <taxon>Dikarya</taxon>
        <taxon>Basidiomycota</taxon>
        <taxon>Agaricomycotina</taxon>
        <taxon>Agaricomycetes</taxon>
        <taxon>Thelephorales</taxon>
        <taxon>Thelephoraceae</taxon>
        <taxon>Thelephora</taxon>
    </lineage>
</organism>
<sequence length="197" mass="21423">MFLEASPLRPHCVAQERIHVWCPVTSRAVLVSEGGVTTLNWDDLERIKEVALNSLQSSTRATYGAGLLAFHVFCTAKDIAEESRAPVSSVILQSFVSRMAGIYSASTVTNYIAGIRAWHMVHGVPWTVGGPELDTIIKGAKNMAPKSSTKKKRAAITVEYIQNVYLQLSPTEPLDVAAFACLTSAFWATARLGELTV</sequence>
<evidence type="ECO:0000313" key="3">
    <source>
        <dbReference type="EMBL" id="KAF9785719.1"/>
    </source>
</evidence>
<keyword evidence="1" id="KW-0238">DNA-binding</keyword>
<reference evidence="3" key="1">
    <citation type="journal article" date="2020" name="Nat. Commun.">
        <title>Large-scale genome sequencing of mycorrhizal fungi provides insights into the early evolution of symbiotic traits.</title>
        <authorList>
            <person name="Miyauchi S."/>
            <person name="Kiss E."/>
            <person name="Kuo A."/>
            <person name="Drula E."/>
            <person name="Kohler A."/>
            <person name="Sanchez-Garcia M."/>
            <person name="Morin E."/>
            <person name="Andreopoulos B."/>
            <person name="Barry K.W."/>
            <person name="Bonito G."/>
            <person name="Buee M."/>
            <person name="Carver A."/>
            <person name="Chen C."/>
            <person name="Cichocki N."/>
            <person name="Clum A."/>
            <person name="Culley D."/>
            <person name="Crous P.W."/>
            <person name="Fauchery L."/>
            <person name="Girlanda M."/>
            <person name="Hayes R.D."/>
            <person name="Keri Z."/>
            <person name="LaButti K."/>
            <person name="Lipzen A."/>
            <person name="Lombard V."/>
            <person name="Magnuson J."/>
            <person name="Maillard F."/>
            <person name="Murat C."/>
            <person name="Nolan M."/>
            <person name="Ohm R.A."/>
            <person name="Pangilinan J."/>
            <person name="Pereira M.F."/>
            <person name="Perotto S."/>
            <person name="Peter M."/>
            <person name="Pfister S."/>
            <person name="Riley R."/>
            <person name="Sitrit Y."/>
            <person name="Stielow J.B."/>
            <person name="Szollosi G."/>
            <person name="Zifcakova L."/>
            <person name="Stursova M."/>
            <person name="Spatafora J.W."/>
            <person name="Tedersoo L."/>
            <person name="Vaario L.M."/>
            <person name="Yamada A."/>
            <person name="Yan M."/>
            <person name="Wang P."/>
            <person name="Xu J."/>
            <person name="Bruns T."/>
            <person name="Baldrian P."/>
            <person name="Vilgalys R."/>
            <person name="Dunand C."/>
            <person name="Henrissat B."/>
            <person name="Grigoriev I.V."/>
            <person name="Hibbett D."/>
            <person name="Nagy L.G."/>
            <person name="Martin F.M."/>
        </authorList>
    </citation>
    <scope>NUCLEOTIDE SEQUENCE</scope>
    <source>
        <strain evidence="3">UH-Tt-Lm1</strain>
    </source>
</reference>
<evidence type="ECO:0000256" key="1">
    <source>
        <dbReference type="ARBA" id="ARBA00023125"/>
    </source>
</evidence>
<dbReference type="Proteomes" id="UP000736335">
    <property type="component" value="Unassembled WGS sequence"/>
</dbReference>
<gene>
    <name evidence="3" type="ORF">BJ322DRAFT_1004659</name>
    <name evidence="2" type="ORF">BJ322DRAFT_1014856</name>
</gene>
<keyword evidence="4" id="KW-1185">Reference proteome</keyword>
<evidence type="ECO:0000313" key="4">
    <source>
        <dbReference type="Proteomes" id="UP000736335"/>
    </source>
</evidence>